<evidence type="ECO:0000313" key="3">
    <source>
        <dbReference type="Proteomes" id="UP001589890"/>
    </source>
</evidence>
<name>A0ABV6QI64_9ACTN</name>
<dbReference type="RefSeq" id="WP_380044019.1">
    <property type="nucleotide sequence ID" value="NZ_JBHLTC010000005.1"/>
</dbReference>
<evidence type="ECO:0000256" key="1">
    <source>
        <dbReference type="SAM" id="Phobius"/>
    </source>
</evidence>
<gene>
    <name evidence="2" type="ORF">ACFFGN_04540</name>
</gene>
<protein>
    <recommendedName>
        <fullName evidence="4">Cation/H+ exchanger domain-containing protein</fullName>
    </recommendedName>
</protein>
<dbReference type="EMBL" id="JBHLTC010000005">
    <property type="protein sequence ID" value="MFC0623317.1"/>
    <property type="molecule type" value="Genomic_DNA"/>
</dbReference>
<accession>A0ABV6QI64</accession>
<keyword evidence="3" id="KW-1185">Reference proteome</keyword>
<organism evidence="2 3">
    <name type="scientific">Kribbella deserti</name>
    <dbReference type="NCBI Taxonomy" id="1926257"/>
    <lineage>
        <taxon>Bacteria</taxon>
        <taxon>Bacillati</taxon>
        <taxon>Actinomycetota</taxon>
        <taxon>Actinomycetes</taxon>
        <taxon>Propionibacteriales</taxon>
        <taxon>Kribbellaceae</taxon>
        <taxon>Kribbella</taxon>
    </lineage>
</organism>
<keyword evidence="1" id="KW-0812">Transmembrane</keyword>
<feature type="transmembrane region" description="Helical" evidence="1">
    <location>
        <begin position="36"/>
        <end position="57"/>
    </location>
</feature>
<reference evidence="2 3" key="1">
    <citation type="submission" date="2024-09" db="EMBL/GenBank/DDBJ databases">
        <authorList>
            <person name="Sun Q."/>
            <person name="Mori K."/>
        </authorList>
    </citation>
    <scope>NUCLEOTIDE SEQUENCE [LARGE SCALE GENOMIC DNA]</scope>
    <source>
        <strain evidence="2 3">CGMCC 1.15906</strain>
    </source>
</reference>
<keyword evidence="1" id="KW-1133">Transmembrane helix</keyword>
<evidence type="ECO:0008006" key="4">
    <source>
        <dbReference type="Google" id="ProtNLM"/>
    </source>
</evidence>
<comment type="caution">
    <text evidence="2">The sequence shown here is derived from an EMBL/GenBank/DDBJ whole genome shotgun (WGS) entry which is preliminary data.</text>
</comment>
<dbReference type="Proteomes" id="UP001589890">
    <property type="component" value="Unassembled WGS sequence"/>
</dbReference>
<evidence type="ECO:0000313" key="2">
    <source>
        <dbReference type="EMBL" id="MFC0623317.1"/>
    </source>
</evidence>
<sequence>MRPATVAGLLVAALIAPHLTGPWIARLLAKRRDIRGLLTGVFIEYGVAVAIATVLLGRVPVSSRCWRPWWPVALVPSLVAD</sequence>
<keyword evidence="1" id="KW-0472">Membrane</keyword>
<proteinExistence type="predicted"/>